<accession>A0A562PNZ1</accession>
<keyword evidence="1" id="KW-0812">Transmembrane</keyword>
<keyword evidence="1" id="KW-0472">Membrane</keyword>
<evidence type="ECO:0000313" key="3">
    <source>
        <dbReference type="Proteomes" id="UP000316905"/>
    </source>
</evidence>
<evidence type="ECO:0000313" key="2">
    <source>
        <dbReference type="EMBL" id="TWI46172.1"/>
    </source>
</evidence>
<feature type="transmembrane region" description="Helical" evidence="1">
    <location>
        <begin position="135"/>
        <end position="165"/>
    </location>
</feature>
<gene>
    <name evidence="2" type="ORF">IQ22_04547</name>
</gene>
<feature type="transmembrane region" description="Helical" evidence="1">
    <location>
        <begin position="106"/>
        <end position="123"/>
    </location>
</feature>
<keyword evidence="1" id="KW-1133">Transmembrane helix</keyword>
<dbReference type="AlphaFoldDB" id="A0A562PNZ1"/>
<feature type="transmembrane region" description="Helical" evidence="1">
    <location>
        <begin position="215"/>
        <end position="235"/>
    </location>
</feature>
<name>A0A562PNZ1_9PSED</name>
<sequence length="243" mass="27848">MRAHCIKNKNFYIPDGTLELIKWLALALMTGDHINKYLFNETLPYLFEAGRVAMPLFVFILAYNLSRPQISSDAFHRTSKRLFVFGIIATVPFIKLGSLYLGYYPLNILFCLLAVTLSIKHIKKLEEGSDTTRNLLLAFIIFIVGGSLVEFWWPAVTLGIAFWWFCRGPGLVRLIPVVGSLLLLSPINGNLWAFAALPTFLLLSRIKLKVPRLKWLFYVYYPLHLTVLLLIRIPMTKAGYLFF</sequence>
<feature type="transmembrane region" description="Helical" evidence="1">
    <location>
        <begin position="43"/>
        <end position="62"/>
    </location>
</feature>
<organism evidence="2 3">
    <name type="scientific">Pseudomonas duriflava</name>
    <dbReference type="NCBI Taxonomy" id="459528"/>
    <lineage>
        <taxon>Bacteria</taxon>
        <taxon>Pseudomonadati</taxon>
        <taxon>Pseudomonadota</taxon>
        <taxon>Gammaproteobacteria</taxon>
        <taxon>Pseudomonadales</taxon>
        <taxon>Pseudomonadaceae</taxon>
        <taxon>Pseudomonas</taxon>
    </lineage>
</organism>
<dbReference type="EMBL" id="VLKY01000033">
    <property type="protein sequence ID" value="TWI46172.1"/>
    <property type="molecule type" value="Genomic_DNA"/>
</dbReference>
<dbReference type="Proteomes" id="UP000316905">
    <property type="component" value="Unassembled WGS sequence"/>
</dbReference>
<comment type="caution">
    <text evidence="2">The sequence shown here is derived from an EMBL/GenBank/DDBJ whole genome shotgun (WGS) entry which is preliminary data.</text>
</comment>
<keyword evidence="3" id="KW-1185">Reference proteome</keyword>
<proteinExistence type="predicted"/>
<feature type="transmembrane region" description="Helical" evidence="1">
    <location>
        <begin position="177"/>
        <end position="203"/>
    </location>
</feature>
<dbReference type="RefSeq" id="WP_244309387.1">
    <property type="nucleotide sequence ID" value="NZ_VLKY01000033.1"/>
</dbReference>
<dbReference type="InterPro" id="IPR008875">
    <property type="entry name" value="TraX"/>
</dbReference>
<dbReference type="Pfam" id="PF05857">
    <property type="entry name" value="TraX"/>
    <property type="match status" value="1"/>
</dbReference>
<protein>
    <submittedName>
        <fullName evidence="2">TraX protein</fullName>
    </submittedName>
</protein>
<reference evidence="2 3" key="1">
    <citation type="journal article" date="2015" name="Stand. Genomic Sci.">
        <title>Genomic Encyclopedia of Bacterial and Archaeal Type Strains, Phase III: the genomes of soil and plant-associated and newly described type strains.</title>
        <authorList>
            <person name="Whitman W.B."/>
            <person name="Woyke T."/>
            <person name="Klenk H.P."/>
            <person name="Zhou Y."/>
            <person name="Lilburn T.G."/>
            <person name="Beck B.J."/>
            <person name="De Vos P."/>
            <person name="Vandamme P."/>
            <person name="Eisen J.A."/>
            <person name="Garrity G."/>
            <person name="Hugenholtz P."/>
            <person name="Kyrpides N.C."/>
        </authorList>
    </citation>
    <scope>NUCLEOTIDE SEQUENCE [LARGE SCALE GENOMIC DNA]</scope>
    <source>
        <strain evidence="2 3">CGMCC 1.6858</strain>
    </source>
</reference>
<evidence type="ECO:0000256" key="1">
    <source>
        <dbReference type="SAM" id="Phobius"/>
    </source>
</evidence>